<dbReference type="EC" id="2.7.11.1" evidence="5"/>
<dbReference type="Proteomes" id="UP000594261">
    <property type="component" value="Chromosome 11"/>
</dbReference>
<organism evidence="22 23">
    <name type="scientific">Quercus lobata</name>
    <name type="common">Valley oak</name>
    <dbReference type="NCBI Taxonomy" id="97700"/>
    <lineage>
        <taxon>Eukaryota</taxon>
        <taxon>Viridiplantae</taxon>
        <taxon>Streptophyta</taxon>
        <taxon>Embryophyta</taxon>
        <taxon>Tracheophyta</taxon>
        <taxon>Spermatophyta</taxon>
        <taxon>Magnoliopsida</taxon>
        <taxon>eudicotyledons</taxon>
        <taxon>Gunneridae</taxon>
        <taxon>Pentapetalae</taxon>
        <taxon>rosids</taxon>
        <taxon>fabids</taxon>
        <taxon>Fagales</taxon>
        <taxon>Fagaceae</taxon>
        <taxon>Quercus</taxon>
    </lineage>
</organism>
<evidence type="ECO:0000256" key="2">
    <source>
        <dbReference type="ARBA" id="ARBA00007606"/>
    </source>
</evidence>
<reference evidence="22 23" key="1">
    <citation type="journal article" date="2016" name="G3 (Bethesda)">
        <title>First Draft Assembly and Annotation of the Genome of a California Endemic Oak Quercus lobata Nee (Fagaceae).</title>
        <authorList>
            <person name="Sork V.L."/>
            <person name="Fitz-Gibbon S.T."/>
            <person name="Puiu D."/>
            <person name="Crepeau M."/>
            <person name="Gugger P.F."/>
            <person name="Sherman R."/>
            <person name="Stevens K."/>
            <person name="Langley C.H."/>
            <person name="Pellegrini M."/>
            <person name="Salzberg S.L."/>
        </authorList>
    </citation>
    <scope>NUCLEOTIDE SEQUENCE [LARGE SCALE GENOMIC DNA]</scope>
    <source>
        <strain evidence="22 23">cv. SW786</strain>
    </source>
</reference>
<evidence type="ECO:0000256" key="10">
    <source>
        <dbReference type="ARBA" id="ARBA00022729"/>
    </source>
</evidence>
<dbReference type="AlphaFoldDB" id="A0A7N2MXG0"/>
<comment type="similarity">
    <text evidence="3">In the N-terminal section; belongs to the leguminous lectin family.</text>
</comment>
<accession>A0A7N2MXG0</accession>
<comment type="subcellular location">
    <subcellularLocation>
        <location evidence="1">Cell membrane</location>
        <topology evidence="1">Single-pass type I membrane protein</topology>
    </subcellularLocation>
</comment>
<keyword evidence="17" id="KW-0675">Receptor</keyword>
<evidence type="ECO:0000256" key="4">
    <source>
        <dbReference type="ARBA" id="ARBA00010217"/>
    </source>
</evidence>
<gene>
    <name evidence="22" type="primary">LOC115966625</name>
</gene>
<dbReference type="InterPro" id="IPR000985">
    <property type="entry name" value="Lectin_LegA_CS"/>
</dbReference>
<proteinExistence type="inferred from homology"/>
<evidence type="ECO:0000256" key="11">
    <source>
        <dbReference type="ARBA" id="ARBA00022734"/>
    </source>
</evidence>
<keyword evidence="16 20" id="KW-0472">Membrane</keyword>
<evidence type="ECO:0000256" key="13">
    <source>
        <dbReference type="ARBA" id="ARBA00022777"/>
    </source>
</evidence>
<dbReference type="EMBL" id="LRBV02000011">
    <property type="status" value="NOT_ANNOTATED_CDS"/>
    <property type="molecule type" value="Genomic_DNA"/>
</dbReference>
<dbReference type="InterPro" id="IPR008271">
    <property type="entry name" value="Ser/Thr_kinase_AS"/>
</dbReference>
<keyword evidence="11" id="KW-0430">Lectin</keyword>
<dbReference type="FunFam" id="3.30.200.20:FF:000168">
    <property type="entry name" value="L-type lectin-domain containing receptor kinase IX.1"/>
    <property type="match status" value="1"/>
</dbReference>
<evidence type="ECO:0000256" key="1">
    <source>
        <dbReference type="ARBA" id="ARBA00004251"/>
    </source>
</evidence>
<name>A0A7N2MXG0_QUELO</name>
<evidence type="ECO:0000313" key="23">
    <source>
        <dbReference type="Proteomes" id="UP000594261"/>
    </source>
</evidence>
<dbReference type="InterPro" id="IPR001220">
    <property type="entry name" value="Legume_lectin_dom"/>
</dbReference>
<dbReference type="Gene3D" id="3.30.200.20">
    <property type="entry name" value="Phosphorylase Kinase, domain 1"/>
    <property type="match status" value="1"/>
</dbReference>
<dbReference type="InterPro" id="IPR019825">
    <property type="entry name" value="Lectin_legB_Mn/Ca_BS"/>
</dbReference>
<dbReference type="PROSITE" id="PS00108">
    <property type="entry name" value="PROTEIN_KINASE_ST"/>
    <property type="match status" value="1"/>
</dbReference>
<evidence type="ECO:0000256" key="19">
    <source>
        <dbReference type="PROSITE-ProRule" id="PRU10141"/>
    </source>
</evidence>
<dbReference type="Gene3D" id="1.10.510.10">
    <property type="entry name" value="Transferase(Phosphotransferase) domain 1"/>
    <property type="match status" value="1"/>
</dbReference>
<dbReference type="GO" id="GO:0002229">
    <property type="term" value="P:defense response to oomycetes"/>
    <property type="evidence" value="ECO:0007669"/>
    <property type="project" value="UniProtKB-ARBA"/>
</dbReference>
<dbReference type="CDD" id="cd06899">
    <property type="entry name" value="lectin_legume_LecRK_Arcelin_ConA"/>
    <property type="match status" value="1"/>
</dbReference>
<keyword evidence="23" id="KW-1185">Reference proteome</keyword>
<dbReference type="InterPro" id="IPR017441">
    <property type="entry name" value="Protein_kinase_ATP_BS"/>
</dbReference>
<evidence type="ECO:0000256" key="9">
    <source>
        <dbReference type="ARBA" id="ARBA00022692"/>
    </source>
</evidence>
<dbReference type="GO" id="GO:0005524">
    <property type="term" value="F:ATP binding"/>
    <property type="evidence" value="ECO:0007669"/>
    <property type="project" value="UniProtKB-UniRule"/>
</dbReference>
<dbReference type="InterPro" id="IPR050528">
    <property type="entry name" value="L-type_Lectin-RKs"/>
</dbReference>
<keyword evidence="6" id="KW-1003">Cell membrane</keyword>
<reference evidence="22" key="2">
    <citation type="submission" date="2021-01" db="UniProtKB">
        <authorList>
            <consortium name="EnsemblPlants"/>
        </authorList>
    </citation>
    <scope>IDENTIFICATION</scope>
</reference>
<feature type="domain" description="Protein kinase" evidence="21">
    <location>
        <begin position="336"/>
        <end position="614"/>
    </location>
</feature>
<feature type="binding site" evidence="19">
    <location>
        <position position="366"/>
    </location>
    <ligand>
        <name>ATP</name>
        <dbReference type="ChEBI" id="CHEBI:30616"/>
    </ligand>
</feature>
<dbReference type="InterPro" id="IPR000719">
    <property type="entry name" value="Prot_kinase_dom"/>
</dbReference>
<dbReference type="PROSITE" id="PS50011">
    <property type="entry name" value="PROTEIN_KINASE_DOM"/>
    <property type="match status" value="1"/>
</dbReference>
<dbReference type="InterPro" id="IPR013320">
    <property type="entry name" value="ConA-like_dom_sf"/>
</dbReference>
<sequence length="650" mass="72533">MDLINLRILSFYHWLFVCYLLFHLPLNHALSFKFPDFKQDGRLKLNGTASIQNGILALTSYSTNNTAAGRATYFEDMQLFDPITGKSTDFTTHFSFKISTITSPGQDGLTFFLAPNGSHLPNDAEGGCLALISKCNDFTIHRKELVAVEFDTYNNTWDETDSEHVGININSIKSAVSTDLSRSMKNASRIDVRISYDSKKNNLSVSWAFPDSPFLGGNTNLLHTINLTAYLPEWVSIGFSAGSAWYFETHDILSWEFETIFSSESSHRGLIIGSVIGGFFSACGVVLILVFVWRRSREKAKDGVSNGDSSMEREIEHGTGPKRFSYDELVRATNNFAEDGKLGEGGFGGVYKGFLSDRHEFVAVKKVSKRSNQGKKEYISEVKIISRLTHKNLVQLIGWCHEFGDLLLVYEFMPHGSLDFHLFGERTMLDWATRYKITLNLASSLLYLHEDSGQCVVHRDIKSSNIMLDSDFNAKLGDFGLARLMDEKLGIKTTGLAGTFGYMAPEYISTRKATKGSDIFSFGVVALEIACGKRSTEPEFEGPHVPLVALVWESYGNERLHDMADRRLSMEFDMKQMECLLITGLWCAHPDPSMRPSIREAIQVLNFEAPLPNLAKKMPVANYDVHVPAVPPASSIAAPHVSFSSINIGR</sequence>
<keyword evidence="13" id="KW-0418">Kinase</keyword>
<evidence type="ECO:0000256" key="12">
    <source>
        <dbReference type="ARBA" id="ARBA00022741"/>
    </source>
</evidence>
<evidence type="ECO:0000313" key="22">
    <source>
        <dbReference type="EnsemblPlants" id="QL11p025991:mrna:CDS:1"/>
    </source>
</evidence>
<keyword evidence="18" id="KW-0325">Glycoprotein</keyword>
<dbReference type="PROSITE" id="PS00307">
    <property type="entry name" value="LECTIN_LEGUME_BETA"/>
    <property type="match status" value="1"/>
</dbReference>
<evidence type="ECO:0000256" key="18">
    <source>
        <dbReference type="ARBA" id="ARBA00023180"/>
    </source>
</evidence>
<evidence type="ECO:0000256" key="20">
    <source>
        <dbReference type="SAM" id="Phobius"/>
    </source>
</evidence>
<dbReference type="KEGG" id="qlo:115966625"/>
<keyword evidence="7" id="KW-0723">Serine/threonine-protein kinase</keyword>
<comment type="similarity">
    <text evidence="2">Belongs to the leguminous lectin family.</text>
</comment>
<evidence type="ECO:0000256" key="14">
    <source>
        <dbReference type="ARBA" id="ARBA00022840"/>
    </source>
</evidence>
<dbReference type="SUPFAM" id="SSF49899">
    <property type="entry name" value="Concanavalin A-like lectins/glucanases"/>
    <property type="match status" value="1"/>
</dbReference>
<evidence type="ECO:0000256" key="15">
    <source>
        <dbReference type="ARBA" id="ARBA00022989"/>
    </source>
</evidence>
<evidence type="ECO:0000256" key="8">
    <source>
        <dbReference type="ARBA" id="ARBA00022679"/>
    </source>
</evidence>
<dbReference type="SUPFAM" id="SSF56112">
    <property type="entry name" value="Protein kinase-like (PK-like)"/>
    <property type="match status" value="1"/>
</dbReference>
<dbReference type="GeneID" id="115966625"/>
<keyword evidence="9 20" id="KW-0812">Transmembrane</keyword>
<dbReference type="GO" id="GO:0030246">
    <property type="term" value="F:carbohydrate binding"/>
    <property type="evidence" value="ECO:0007669"/>
    <property type="project" value="UniProtKB-KW"/>
</dbReference>
<evidence type="ECO:0000259" key="21">
    <source>
        <dbReference type="PROSITE" id="PS50011"/>
    </source>
</evidence>
<evidence type="ECO:0000256" key="16">
    <source>
        <dbReference type="ARBA" id="ARBA00023136"/>
    </source>
</evidence>
<keyword evidence="15 20" id="KW-1133">Transmembrane helix</keyword>
<dbReference type="PANTHER" id="PTHR27007">
    <property type="match status" value="1"/>
</dbReference>
<evidence type="ECO:0000256" key="17">
    <source>
        <dbReference type="ARBA" id="ARBA00023170"/>
    </source>
</evidence>
<dbReference type="OMA" id="MAPEYIC"/>
<dbReference type="FunFam" id="1.10.510.10:FF:000240">
    <property type="entry name" value="Lectin-domain containing receptor kinase A4.3"/>
    <property type="match status" value="1"/>
</dbReference>
<dbReference type="GO" id="GO:0005886">
    <property type="term" value="C:plasma membrane"/>
    <property type="evidence" value="ECO:0007669"/>
    <property type="project" value="UniProtKB-SubCell"/>
</dbReference>
<comment type="similarity">
    <text evidence="4">In the C-terminal section; belongs to the protein kinase superfamily. Ser/Thr protein kinase family.</text>
</comment>
<dbReference type="Gene3D" id="2.60.120.200">
    <property type="match status" value="1"/>
</dbReference>
<dbReference type="GO" id="GO:0004674">
    <property type="term" value="F:protein serine/threonine kinase activity"/>
    <property type="evidence" value="ECO:0007669"/>
    <property type="project" value="UniProtKB-KW"/>
</dbReference>
<dbReference type="Pfam" id="PF00069">
    <property type="entry name" value="Pkinase"/>
    <property type="match status" value="1"/>
</dbReference>
<evidence type="ECO:0000256" key="7">
    <source>
        <dbReference type="ARBA" id="ARBA00022527"/>
    </source>
</evidence>
<dbReference type="OrthoDB" id="2014828at2759"/>
<keyword evidence="14 19" id="KW-0067">ATP-binding</keyword>
<protein>
    <recommendedName>
        <fullName evidence="5">non-specific serine/threonine protein kinase</fullName>
        <ecNumber evidence="5">2.7.11.1</ecNumber>
    </recommendedName>
</protein>
<keyword evidence="8" id="KW-0808">Transferase</keyword>
<dbReference type="SMART" id="SM00220">
    <property type="entry name" value="S_TKc"/>
    <property type="match status" value="1"/>
</dbReference>
<keyword evidence="10" id="KW-0732">Signal</keyword>
<dbReference type="Gramene" id="QL11p025991:mrna">
    <property type="protein sequence ID" value="QL11p025991:mrna:CDS:1"/>
    <property type="gene ID" value="QL11p025991"/>
</dbReference>
<dbReference type="EnsemblPlants" id="QL11p025991:mrna">
    <property type="protein sequence ID" value="QL11p025991:mrna:CDS:1"/>
    <property type="gene ID" value="QL11p025991"/>
</dbReference>
<evidence type="ECO:0000256" key="6">
    <source>
        <dbReference type="ARBA" id="ARBA00022475"/>
    </source>
</evidence>
<dbReference type="RefSeq" id="XP_030941684.1">
    <property type="nucleotide sequence ID" value="XM_031085824.1"/>
</dbReference>
<dbReference type="InParanoid" id="A0A7N2MXG0"/>
<feature type="transmembrane region" description="Helical" evidence="20">
    <location>
        <begin position="270"/>
        <end position="293"/>
    </location>
</feature>
<keyword evidence="12 19" id="KW-0547">Nucleotide-binding</keyword>
<evidence type="ECO:0000256" key="5">
    <source>
        <dbReference type="ARBA" id="ARBA00012513"/>
    </source>
</evidence>
<dbReference type="PROSITE" id="PS00308">
    <property type="entry name" value="LECTIN_LEGUME_ALPHA"/>
    <property type="match status" value="1"/>
</dbReference>
<dbReference type="Pfam" id="PF00139">
    <property type="entry name" value="Lectin_legB"/>
    <property type="match status" value="1"/>
</dbReference>
<dbReference type="PROSITE" id="PS00107">
    <property type="entry name" value="PROTEIN_KINASE_ATP"/>
    <property type="match status" value="1"/>
</dbReference>
<evidence type="ECO:0000256" key="3">
    <source>
        <dbReference type="ARBA" id="ARBA00008536"/>
    </source>
</evidence>
<dbReference type="InterPro" id="IPR011009">
    <property type="entry name" value="Kinase-like_dom_sf"/>
</dbReference>